<dbReference type="CDD" id="cd07363">
    <property type="entry name" value="45_DOPA_Dioxygenase"/>
    <property type="match status" value="1"/>
</dbReference>
<gene>
    <name evidence="7" type="ORF">IQ17_03888</name>
</gene>
<feature type="domain" description="Extradiol ring-cleavage dioxygenase class III enzyme subunit B" evidence="6">
    <location>
        <begin position="37"/>
        <end position="247"/>
    </location>
</feature>
<keyword evidence="7" id="KW-0223">Dioxygenase</keyword>
<reference evidence="7 8" key="1">
    <citation type="journal article" date="2015" name="Stand. Genomic Sci.">
        <title>Genomic Encyclopedia of Bacterial and Archaeal Type Strains, Phase III: the genomes of soil and plant-associated and newly described type strains.</title>
        <authorList>
            <person name="Whitman W.B."/>
            <person name="Woyke T."/>
            <person name="Klenk H.P."/>
            <person name="Zhou Y."/>
            <person name="Lilburn T.G."/>
            <person name="Beck B.J."/>
            <person name="De Vos P."/>
            <person name="Vandamme P."/>
            <person name="Eisen J.A."/>
            <person name="Garrity G."/>
            <person name="Hugenholtz P."/>
            <person name="Kyrpides N.C."/>
        </authorList>
    </citation>
    <scope>NUCLEOTIDE SEQUENCE [LARGE SCALE GENOMIC DNA]</scope>
    <source>
        <strain evidence="7 8">CGMCC 1.10947</strain>
    </source>
</reference>
<dbReference type="SUPFAM" id="SSF53213">
    <property type="entry name" value="LigB-like"/>
    <property type="match status" value="1"/>
</dbReference>
<comment type="caution">
    <text evidence="7">The sequence shown here is derived from an EMBL/GenBank/DDBJ whole genome shotgun (WGS) entry which is preliminary data.</text>
</comment>
<dbReference type="InterPro" id="IPR014436">
    <property type="entry name" value="Extradiol_dOase_DODA"/>
</dbReference>
<dbReference type="PIRSF" id="PIRSF006157">
    <property type="entry name" value="Doxgns_DODA"/>
    <property type="match status" value="1"/>
</dbReference>
<dbReference type="PANTHER" id="PTHR30096:SF0">
    <property type="entry name" value="4,5-DOPA DIOXYGENASE EXTRADIOL-LIKE PROTEIN"/>
    <property type="match status" value="1"/>
</dbReference>
<dbReference type="OrthoDB" id="9790889at2"/>
<protein>
    <submittedName>
        <fullName evidence="7">Aromatic ring-opening dioxygenase catalytic subunit (LigB family)</fullName>
    </submittedName>
</protein>
<keyword evidence="8" id="KW-1185">Reference proteome</keyword>
<dbReference type="Gene3D" id="3.40.830.10">
    <property type="entry name" value="LigB-like"/>
    <property type="match status" value="1"/>
</dbReference>
<evidence type="ECO:0000256" key="2">
    <source>
        <dbReference type="ARBA" id="ARBA00007581"/>
    </source>
</evidence>
<keyword evidence="4" id="KW-0862">Zinc</keyword>
<keyword evidence="3" id="KW-0479">Metal-binding</keyword>
<dbReference type="Pfam" id="PF02900">
    <property type="entry name" value="LigB"/>
    <property type="match status" value="1"/>
</dbReference>
<dbReference type="AlphaFoldDB" id="A0A562L8N8"/>
<organism evidence="7 8">
    <name type="scientific">Bradyrhizobium daqingense</name>
    <dbReference type="NCBI Taxonomy" id="993502"/>
    <lineage>
        <taxon>Bacteria</taxon>
        <taxon>Pseudomonadati</taxon>
        <taxon>Pseudomonadota</taxon>
        <taxon>Alphaproteobacteria</taxon>
        <taxon>Hyphomicrobiales</taxon>
        <taxon>Nitrobacteraceae</taxon>
        <taxon>Bradyrhizobium</taxon>
    </lineage>
</organism>
<evidence type="ECO:0000256" key="3">
    <source>
        <dbReference type="ARBA" id="ARBA00022723"/>
    </source>
</evidence>
<dbReference type="EMBL" id="VLKL01000010">
    <property type="protein sequence ID" value="TWI04032.1"/>
    <property type="molecule type" value="Genomic_DNA"/>
</dbReference>
<evidence type="ECO:0000256" key="1">
    <source>
        <dbReference type="ARBA" id="ARBA00001947"/>
    </source>
</evidence>
<dbReference type="RefSeq" id="WP_145636804.1">
    <property type="nucleotide sequence ID" value="NZ_CP088014.1"/>
</dbReference>
<dbReference type="GO" id="GO:0008270">
    <property type="term" value="F:zinc ion binding"/>
    <property type="evidence" value="ECO:0007669"/>
    <property type="project" value="InterPro"/>
</dbReference>
<keyword evidence="5" id="KW-0560">Oxidoreductase</keyword>
<evidence type="ECO:0000259" key="6">
    <source>
        <dbReference type="Pfam" id="PF02900"/>
    </source>
</evidence>
<comment type="similarity">
    <text evidence="2">Belongs to the DODA-type extradiol aromatic ring-opening dioxygenase family.</text>
</comment>
<evidence type="ECO:0000256" key="5">
    <source>
        <dbReference type="ARBA" id="ARBA00023002"/>
    </source>
</evidence>
<evidence type="ECO:0000256" key="4">
    <source>
        <dbReference type="ARBA" id="ARBA00022833"/>
    </source>
</evidence>
<name>A0A562L8N8_9BRAD</name>
<dbReference type="InterPro" id="IPR004183">
    <property type="entry name" value="Xdiol_dOase_suB"/>
</dbReference>
<proteinExistence type="inferred from homology"/>
<dbReference type="GO" id="GO:0008198">
    <property type="term" value="F:ferrous iron binding"/>
    <property type="evidence" value="ECO:0007669"/>
    <property type="project" value="InterPro"/>
</dbReference>
<dbReference type="PANTHER" id="PTHR30096">
    <property type="entry name" value="4,5-DOPA DIOXYGENASE EXTRADIOL-LIKE PROTEIN"/>
    <property type="match status" value="1"/>
</dbReference>
<sequence length="267" mass="29455">MTRFPTLFLSHGGGPWPFMEDRRVQYAKTAAEFARLPQLLPARPRAVLVITGHWEADDFTVSTSAHPPMVYDYYGFPEHTYHLKYPAPGQPELAAQVKALLARADVDCREDPNQGFDHGTFVPLGLMYPNADMPIVLLSLKSSYDAAEHIRVGQAIASLRDEGILIVGSGLTYHNMRGFNRPESKPVSYDFEAYLNEAIGNPDAARRNAMLVDWENAPSARLAHPREDHLLPLMVAAGAAGSDTGKRVFVDEVSNVAMASYVFGQQA</sequence>
<accession>A0A562L8N8</accession>
<dbReference type="GO" id="GO:0016702">
    <property type="term" value="F:oxidoreductase activity, acting on single donors with incorporation of molecular oxygen, incorporation of two atoms of oxygen"/>
    <property type="evidence" value="ECO:0007669"/>
    <property type="project" value="UniProtKB-ARBA"/>
</dbReference>
<comment type="cofactor">
    <cofactor evidence="1">
        <name>Zn(2+)</name>
        <dbReference type="ChEBI" id="CHEBI:29105"/>
    </cofactor>
</comment>
<evidence type="ECO:0000313" key="8">
    <source>
        <dbReference type="Proteomes" id="UP000317176"/>
    </source>
</evidence>
<evidence type="ECO:0000313" key="7">
    <source>
        <dbReference type="EMBL" id="TWI04032.1"/>
    </source>
</evidence>
<dbReference type="Proteomes" id="UP000317176">
    <property type="component" value="Unassembled WGS sequence"/>
</dbReference>